<accession>A0A5A7P2I7</accession>
<keyword evidence="2" id="KW-1185">Reference proteome</keyword>
<organism evidence="1 2">
    <name type="scientific">Striga asiatica</name>
    <name type="common">Asiatic witchweed</name>
    <name type="synonym">Buchnera asiatica</name>
    <dbReference type="NCBI Taxonomy" id="4170"/>
    <lineage>
        <taxon>Eukaryota</taxon>
        <taxon>Viridiplantae</taxon>
        <taxon>Streptophyta</taxon>
        <taxon>Embryophyta</taxon>
        <taxon>Tracheophyta</taxon>
        <taxon>Spermatophyta</taxon>
        <taxon>Magnoliopsida</taxon>
        <taxon>eudicotyledons</taxon>
        <taxon>Gunneridae</taxon>
        <taxon>Pentapetalae</taxon>
        <taxon>asterids</taxon>
        <taxon>lamiids</taxon>
        <taxon>Lamiales</taxon>
        <taxon>Orobanchaceae</taxon>
        <taxon>Buchnereae</taxon>
        <taxon>Striga</taxon>
    </lineage>
</organism>
<proteinExistence type="predicted"/>
<dbReference type="EMBL" id="BKCP01001447">
    <property type="protein sequence ID" value="GER27055.1"/>
    <property type="molecule type" value="Genomic_DNA"/>
</dbReference>
<sequence length="128" mass="14145">MGGRSSRDGSPAGEELSAMVETKPLLSQLRLSFTIRAYSTNNRRQSPPTPLADDLLRQTRPTGKAYLMSMQKFVSHSISGDENDEDSGRLFDEQLNTSLADDCEADSDYIPQVAFASIPHEKQSFQTS</sequence>
<dbReference type="AlphaFoldDB" id="A0A5A7P2I7"/>
<evidence type="ECO:0000313" key="1">
    <source>
        <dbReference type="EMBL" id="GER27055.1"/>
    </source>
</evidence>
<protein>
    <submittedName>
        <fullName evidence="1">Heme-binding protein 2</fullName>
    </submittedName>
</protein>
<dbReference type="Proteomes" id="UP000325081">
    <property type="component" value="Unassembled WGS sequence"/>
</dbReference>
<reference evidence="2" key="1">
    <citation type="journal article" date="2019" name="Curr. Biol.">
        <title>Genome Sequence of Striga asiatica Provides Insight into the Evolution of Plant Parasitism.</title>
        <authorList>
            <person name="Yoshida S."/>
            <person name="Kim S."/>
            <person name="Wafula E.K."/>
            <person name="Tanskanen J."/>
            <person name="Kim Y.M."/>
            <person name="Honaas L."/>
            <person name="Yang Z."/>
            <person name="Spallek T."/>
            <person name="Conn C.E."/>
            <person name="Ichihashi Y."/>
            <person name="Cheong K."/>
            <person name="Cui S."/>
            <person name="Der J.P."/>
            <person name="Gundlach H."/>
            <person name="Jiao Y."/>
            <person name="Hori C."/>
            <person name="Ishida J.K."/>
            <person name="Kasahara H."/>
            <person name="Kiba T."/>
            <person name="Kim M.S."/>
            <person name="Koo N."/>
            <person name="Laohavisit A."/>
            <person name="Lee Y.H."/>
            <person name="Lumba S."/>
            <person name="McCourt P."/>
            <person name="Mortimer J.C."/>
            <person name="Mutuku J.M."/>
            <person name="Nomura T."/>
            <person name="Sasaki-Sekimoto Y."/>
            <person name="Seto Y."/>
            <person name="Wang Y."/>
            <person name="Wakatake T."/>
            <person name="Sakakibara H."/>
            <person name="Demura T."/>
            <person name="Yamaguchi S."/>
            <person name="Yoneyama K."/>
            <person name="Manabe R.I."/>
            <person name="Nelson D.C."/>
            <person name="Schulman A.H."/>
            <person name="Timko M.P."/>
            <person name="dePamphilis C.W."/>
            <person name="Choi D."/>
            <person name="Shirasu K."/>
        </authorList>
    </citation>
    <scope>NUCLEOTIDE SEQUENCE [LARGE SCALE GENOMIC DNA]</scope>
    <source>
        <strain evidence="2">cv. UVA1</strain>
    </source>
</reference>
<gene>
    <name evidence="1" type="ORF">STAS_02736</name>
</gene>
<evidence type="ECO:0000313" key="2">
    <source>
        <dbReference type="Proteomes" id="UP000325081"/>
    </source>
</evidence>
<name>A0A5A7P2I7_STRAF</name>
<comment type="caution">
    <text evidence="1">The sequence shown here is derived from an EMBL/GenBank/DDBJ whole genome shotgun (WGS) entry which is preliminary data.</text>
</comment>